<reference evidence="1" key="1">
    <citation type="submission" date="2020-08" db="EMBL/GenBank/DDBJ databases">
        <title>Ramlibacter sp. USB13 16S ribosomal RNA gene genome sequencing and assembly.</title>
        <authorList>
            <person name="Kang M."/>
        </authorList>
    </citation>
    <scope>NUCLEOTIDE SEQUENCE</scope>
    <source>
        <strain evidence="1">USB13</strain>
    </source>
</reference>
<dbReference type="Pfam" id="PF12244">
    <property type="entry name" value="DUF3606"/>
    <property type="match status" value="1"/>
</dbReference>
<dbReference type="EMBL" id="JACORT010000008">
    <property type="protein sequence ID" value="MBC5784916.1"/>
    <property type="molecule type" value="Genomic_DNA"/>
</dbReference>
<dbReference type="InterPro" id="IPR022037">
    <property type="entry name" value="DUF3606"/>
</dbReference>
<comment type="caution">
    <text evidence="1">The sequence shown here is derived from an EMBL/GenBank/DDBJ whole genome shotgun (WGS) entry which is preliminary data.</text>
</comment>
<proteinExistence type="predicted"/>
<dbReference type="Proteomes" id="UP000608513">
    <property type="component" value="Unassembled WGS sequence"/>
</dbReference>
<keyword evidence="2" id="KW-1185">Reference proteome</keyword>
<evidence type="ECO:0000313" key="1">
    <source>
        <dbReference type="EMBL" id="MBC5784916.1"/>
    </source>
</evidence>
<protein>
    <submittedName>
        <fullName evidence="1">DUF3606 domain-containing protein</fullName>
    </submittedName>
</protein>
<organism evidence="1 2">
    <name type="scientific">Ramlibacter cellulosilyticus</name>
    <dbReference type="NCBI Taxonomy" id="2764187"/>
    <lineage>
        <taxon>Bacteria</taxon>
        <taxon>Pseudomonadati</taxon>
        <taxon>Pseudomonadota</taxon>
        <taxon>Betaproteobacteria</taxon>
        <taxon>Burkholderiales</taxon>
        <taxon>Comamonadaceae</taxon>
        <taxon>Ramlibacter</taxon>
    </lineage>
</organism>
<sequence length="61" mass="7131">MNNTQTADGTRLIDLTNQTDTQFWCRVFDVGMDELRRAVHHAGHKVEDVERYLREKQGKAQ</sequence>
<gene>
    <name evidence="1" type="ORF">H8N03_18360</name>
</gene>
<name>A0A923SCF6_9BURK</name>
<accession>A0A923SCF6</accession>
<evidence type="ECO:0000313" key="2">
    <source>
        <dbReference type="Proteomes" id="UP000608513"/>
    </source>
</evidence>
<dbReference type="AlphaFoldDB" id="A0A923SCF6"/>
<dbReference type="RefSeq" id="WP_187077656.1">
    <property type="nucleotide sequence ID" value="NZ_JACORT010000008.1"/>
</dbReference>